<dbReference type="EMBL" id="AP023354">
    <property type="protein sequence ID" value="BCJ26086.1"/>
    <property type="molecule type" value="Genomic_DNA"/>
</dbReference>
<proteinExistence type="predicted"/>
<protein>
    <recommendedName>
        <fullName evidence="2">DUF397 domain-containing protein</fullName>
    </recommendedName>
</protein>
<feature type="domain" description="DUF397" evidence="2">
    <location>
        <begin position="41"/>
        <end position="87"/>
    </location>
</feature>
<dbReference type="Pfam" id="PF04149">
    <property type="entry name" value="DUF397"/>
    <property type="match status" value="1"/>
</dbReference>
<evidence type="ECO:0000313" key="3">
    <source>
        <dbReference type="EMBL" id="BCJ26086.1"/>
    </source>
</evidence>
<dbReference type="AlphaFoldDB" id="A0A810KUX2"/>
<evidence type="ECO:0000259" key="2">
    <source>
        <dbReference type="Pfam" id="PF04149"/>
    </source>
</evidence>
<gene>
    <name evidence="3" type="ORF">Asera_01940</name>
</gene>
<evidence type="ECO:0000313" key="4">
    <source>
        <dbReference type="Proteomes" id="UP000680750"/>
    </source>
</evidence>
<reference evidence="3" key="1">
    <citation type="submission" date="2020-08" db="EMBL/GenBank/DDBJ databases">
        <title>Whole genome shotgun sequence of Actinocatenispora sera NBRC 101916.</title>
        <authorList>
            <person name="Komaki H."/>
            <person name="Tamura T."/>
        </authorList>
    </citation>
    <scope>NUCLEOTIDE SEQUENCE</scope>
    <source>
        <strain evidence="3">NBRC 101916</strain>
    </source>
</reference>
<sequence>MPAGILNVPNGGRRFHAAFWQTPALPIKEAGMGLGHTPRQTWRKSSHSGGTNCVETLDLGNHIAVRDSKNPEDVLVVDARAWREFLKYQVQAG</sequence>
<dbReference type="KEGG" id="aser:Asera_01940"/>
<evidence type="ECO:0000256" key="1">
    <source>
        <dbReference type="SAM" id="MobiDB-lite"/>
    </source>
</evidence>
<name>A0A810KUX2_9ACTN</name>
<feature type="region of interest" description="Disordered" evidence="1">
    <location>
        <begin position="30"/>
        <end position="49"/>
    </location>
</feature>
<dbReference type="InterPro" id="IPR007278">
    <property type="entry name" value="DUF397"/>
</dbReference>
<organism evidence="3 4">
    <name type="scientific">Actinocatenispora sera</name>
    <dbReference type="NCBI Taxonomy" id="390989"/>
    <lineage>
        <taxon>Bacteria</taxon>
        <taxon>Bacillati</taxon>
        <taxon>Actinomycetota</taxon>
        <taxon>Actinomycetes</taxon>
        <taxon>Micromonosporales</taxon>
        <taxon>Micromonosporaceae</taxon>
        <taxon>Actinocatenispora</taxon>
    </lineage>
</organism>
<accession>A0A810KUX2</accession>
<keyword evidence="4" id="KW-1185">Reference proteome</keyword>
<dbReference type="Proteomes" id="UP000680750">
    <property type="component" value="Chromosome"/>
</dbReference>